<dbReference type="Proteomes" id="UP000007266">
    <property type="component" value="Linkage group 3"/>
</dbReference>
<keyword evidence="2" id="KW-1185">Reference proteome</keyword>
<proteinExistence type="predicted"/>
<dbReference type="InParanoid" id="A0A139WL39"/>
<dbReference type="EMBL" id="KQ971324">
    <property type="protein sequence ID" value="KYB28551.1"/>
    <property type="molecule type" value="Genomic_DNA"/>
</dbReference>
<evidence type="ECO:0000313" key="1">
    <source>
        <dbReference type="EMBL" id="KYB28551.1"/>
    </source>
</evidence>
<protein>
    <submittedName>
        <fullName evidence="1">Uncharacterized protein</fullName>
    </submittedName>
</protein>
<name>A0A139WL39_TRICA</name>
<reference evidence="1 2" key="2">
    <citation type="journal article" date="2010" name="Nucleic Acids Res.">
        <title>BeetleBase in 2010: revisions to provide comprehensive genomic information for Tribolium castaneum.</title>
        <authorList>
            <person name="Kim H.S."/>
            <person name="Murphy T."/>
            <person name="Xia J."/>
            <person name="Caragea D."/>
            <person name="Park Y."/>
            <person name="Beeman R.W."/>
            <person name="Lorenzen M.D."/>
            <person name="Butcher S."/>
            <person name="Manak J.R."/>
            <person name="Brown S.J."/>
        </authorList>
    </citation>
    <scope>GENOME REANNOTATION</scope>
    <source>
        <strain evidence="1 2">Georgia GA2</strain>
    </source>
</reference>
<sequence length="44" mass="5128">MWYINPVTGKFAVHPICLEVYLSKVENIRGSLEFQQEPQHLLAQ</sequence>
<gene>
    <name evidence="1" type="primary">AUGUSTUS-3.0.2_32526</name>
    <name evidence="1" type="ORF">TcasGA2_TC032526</name>
</gene>
<dbReference type="AlphaFoldDB" id="A0A139WL39"/>
<reference evidence="1 2" key="1">
    <citation type="journal article" date="2008" name="Nature">
        <title>The genome of the model beetle and pest Tribolium castaneum.</title>
        <authorList>
            <consortium name="Tribolium Genome Sequencing Consortium"/>
            <person name="Richards S."/>
            <person name="Gibbs R.A."/>
            <person name="Weinstock G.M."/>
            <person name="Brown S.J."/>
            <person name="Denell R."/>
            <person name="Beeman R.W."/>
            <person name="Gibbs R."/>
            <person name="Beeman R.W."/>
            <person name="Brown S.J."/>
            <person name="Bucher G."/>
            <person name="Friedrich M."/>
            <person name="Grimmelikhuijzen C.J."/>
            <person name="Klingler M."/>
            <person name="Lorenzen M."/>
            <person name="Richards S."/>
            <person name="Roth S."/>
            <person name="Schroder R."/>
            <person name="Tautz D."/>
            <person name="Zdobnov E.M."/>
            <person name="Muzny D."/>
            <person name="Gibbs R.A."/>
            <person name="Weinstock G.M."/>
            <person name="Attaway T."/>
            <person name="Bell S."/>
            <person name="Buhay C.J."/>
            <person name="Chandrabose M.N."/>
            <person name="Chavez D."/>
            <person name="Clerk-Blankenburg K.P."/>
            <person name="Cree A."/>
            <person name="Dao M."/>
            <person name="Davis C."/>
            <person name="Chacko J."/>
            <person name="Dinh H."/>
            <person name="Dugan-Rocha S."/>
            <person name="Fowler G."/>
            <person name="Garner T.T."/>
            <person name="Garnes J."/>
            <person name="Gnirke A."/>
            <person name="Hawes A."/>
            <person name="Hernandez J."/>
            <person name="Hines S."/>
            <person name="Holder M."/>
            <person name="Hume J."/>
            <person name="Jhangiani S.N."/>
            <person name="Joshi V."/>
            <person name="Khan Z.M."/>
            <person name="Jackson L."/>
            <person name="Kovar C."/>
            <person name="Kowis A."/>
            <person name="Lee S."/>
            <person name="Lewis L.R."/>
            <person name="Margolis J."/>
            <person name="Morgan M."/>
            <person name="Nazareth L.V."/>
            <person name="Nguyen N."/>
            <person name="Okwuonu G."/>
            <person name="Parker D."/>
            <person name="Richards S."/>
            <person name="Ruiz S.J."/>
            <person name="Santibanez J."/>
            <person name="Savard J."/>
            <person name="Scherer S.E."/>
            <person name="Schneider B."/>
            <person name="Sodergren E."/>
            <person name="Tautz D."/>
            <person name="Vattahil S."/>
            <person name="Villasana D."/>
            <person name="White C.S."/>
            <person name="Wright R."/>
            <person name="Park Y."/>
            <person name="Beeman R.W."/>
            <person name="Lord J."/>
            <person name="Oppert B."/>
            <person name="Lorenzen M."/>
            <person name="Brown S."/>
            <person name="Wang L."/>
            <person name="Savard J."/>
            <person name="Tautz D."/>
            <person name="Richards S."/>
            <person name="Weinstock G."/>
            <person name="Gibbs R.A."/>
            <person name="Liu Y."/>
            <person name="Worley K."/>
            <person name="Weinstock G."/>
            <person name="Elsik C.G."/>
            <person name="Reese J.T."/>
            <person name="Elhaik E."/>
            <person name="Landan G."/>
            <person name="Graur D."/>
            <person name="Arensburger P."/>
            <person name="Atkinson P."/>
            <person name="Beeman R.W."/>
            <person name="Beidler J."/>
            <person name="Brown S.J."/>
            <person name="Demuth J.P."/>
            <person name="Drury D.W."/>
            <person name="Du Y.Z."/>
            <person name="Fujiwara H."/>
            <person name="Lorenzen M."/>
            <person name="Maselli V."/>
            <person name="Osanai M."/>
            <person name="Park Y."/>
            <person name="Robertson H.M."/>
            <person name="Tu Z."/>
            <person name="Wang J.J."/>
            <person name="Wang S."/>
            <person name="Richards S."/>
            <person name="Song H."/>
            <person name="Zhang L."/>
            <person name="Sodergren E."/>
            <person name="Werner D."/>
            <person name="Stanke M."/>
            <person name="Morgenstern B."/>
            <person name="Solovyev V."/>
            <person name="Kosarev P."/>
            <person name="Brown G."/>
            <person name="Chen H.C."/>
            <person name="Ermolaeva O."/>
            <person name="Hlavina W."/>
            <person name="Kapustin Y."/>
            <person name="Kiryutin B."/>
            <person name="Kitts P."/>
            <person name="Maglott D."/>
            <person name="Pruitt K."/>
            <person name="Sapojnikov V."/>
            <person name="Souvorov A."/>
            <person name="Mackey A.J."/>
            <person name="Waterhouse R.M."/>
            <person name="Wyder S."/>
            <person name="Zdobnov E.M."/>
            <person name="Zdobnov E.M."/>
            <person name="Wyder S."/>
            <person name="Kriventseva E.V."/>
            <person name="Kadowaki T."/>
            <person name="Bork P."/>
            <person name="Aranda M."/>
            <person name="Bao R."/>
            <person name="Beermann A."/>
            <person name="Berns N."/>
            <person name="Bolognesi R."/>
            <person name="Bonneton F."/>
            <person name="Bopp D."/>
            <person name="Brown S.J."/>
            <person name="Bucher G."/>
            <person name="Butts T."/>
            <person name="Chaumot A."/>
            <person name="Denell R.E."/>
            <person name="Ferrier D.E."/>
            <person name="Friedrich M."/>
            <person name="Gordon C.M."/>
            <person name="Jindra M."/>
            <person name="Klingler M."/>
            <person name="Lan Q."/>
            <person name="Lattorff H.M."/>
            <person name="Laudet V."/>
            <person name="von Levetsow C."/>
            <person name="Liu Z."/>
            <person name="Lutz R."/>
            <person name="Lynch J.A."/>
            <person name="da Fonseca R.N."/>
            <person name="Posnien N."/>
            <person name="Reuter R."/>
            <person name="Roth S."/>
            <person name="Savard J."/>
            <person name="Schinko J.B."/>
            <person name="Schmitt C."/>
            <person name="Schoppmeier M."/>
            <person name="Schroder R."/>
            <person name="Shippy T.D."/>
            <person name="Simonnet F."/>
            <person name="Marques-Souza H."/>
            <person name="Tautz D."/>
            <person name="Tomoyasu Y."/>
            <person name="Trauner J."/>
            <person name="Van der Zee M."/>
            <person name="Vervoort M."/>
            <person name="Wittkopp N."/>
            <person name="Wimmer E.A."/>
            <person name="Yang X."/>
            <person name="Jones A.K."/>
            <person name="Sattelle D.B."/>
            <person name="Ebert P.R."/>
            <person name="Nelson D."/>
            <person name="Scott J.G."/>
            <person name="Beeman R.W."/>
            <person name="Muthukrishnan S."/>
            <person name="Kramer K.J."/>
            <person name="Arakane Y."/>
            <person name="Beeman R.W."/>
            <person name="Zhu Q."/>
            <person name="Hogenkamp D."/>
            <person name="Dixit R."/>
            <person name="Oppert B."/>
            <person name="Jiang H."/>
            <person name="Zou Z."/>
            <person name="Marshall J."/>
            <person name="Elpidina E."/>
            <person name="Vinokurov K."/>
            <person name="Oppert C."/>
            <person name="Zou Z."/>
            <person name="Evans J."/>
            <person name="Lu Z."/>
            <person name="Zhao P."/>
            <person name="Sumathipala N."/>
            <person name="Altincicek B."/>
            <person name="Vilcinskas A."/>
            <person name="Williams M."/>
            <person name="Hultmark D."/>
            <person name="Hetru C."/>
            <person name="Jiang H."/>
            <person name="Grimmelikhuijzen C.J."/>
            <person name="Hauser F."/>
            <person name="Cazzamali G."/>
            <person name="Williamson M."/>
            <person name="Park Y."/>
            <person name="Li B."/>
            <person name="Tanaka Y."/>
            <person name="Predel R."/>
            <person name="Neupert S."/>
            <person name="Schachtner J."/>
            <person name="Verleyen P."/>
            <person name="Raible F."/>
            <person name="Bork P."/>
            <person name="Friedrich M."/>
            <person name="Walden K.K."/>
            <person name="Robertson H.M."/>
            <person name="Angeli S."/>
            <person name="Foret S."/>
            <person name="Bucher G."/>
            <person name="Schuetz S."/>
            <person name="Maleszka R."/>
            <person name="Wimmer E.A."/>
            <person name="Beeman R.W."/>
            <person name="Lorenzen M."/>
            <person name="Tomoyasu Y."/>
            <person name="Miller S.C."/>
            <person name="Grossmann D."/>
            <person name="Bucher G."/>
        </authorList>
    </citation>
    <scope>NUCLEOTIDE SEQUENCE [LARGE SCALE GENOMIC DNA]</scope>
    <source>
        <strain evidence="1 2">Georgia GA2</strain>
    </source>
</reference>
<organism evidence="1 2">
    <name type="scientific">Tribolium castaneum</name>
    <name type="common">Red flour beetle</name>
    <dbReference type="NCBI Taxonomy" id="7070"/>
    <lineage>
        <taxon>Eukaryota</taxon>
        <taxon>Metazoa</taxon>
        <taxon>Ecdysozoa</taxon>
        <taxon>Arthropoda</taxon>
        <taxon>Hexapoda</taxon>
        <taxon>Insecta</taxon>
        <taxon>Pterygota</taxon>
        <taxon>Neoptera</taxon>
        <taxon>Endopterygota</taxon>
        <taxon>Coleoptera</taxon>
        <taxon>Polyphaga</taxon>
        <taxon>Cucujiformia</taxon>
        <taxon>Tenebrionidae</taxon>
        <taxon>Tenebrionidae incertae sedis</taxon>
        <taxon>Tribolium</taxon>
    </lineage>
</organism>
<accession>A0A139WL39</accession>
<evidence type="ECO:0000313" key="2">
    <source>
        <dbReference type="Proteomes" id="UP000007266"/>
    </source>
</evidence>